<name>A0A2Z3HBW5_9BACT</name>
<dbReference type="AlphaFoldDB" id="A0A2Z3HBW5"/>
<sequence length="82" mass="9669">MPFEMRNGKIHLTGIGWVDGLPRGRNRPPRGLVPVSVMATPPGSLRVVYYDRDWRYSLTWSHRTRSWGEWRKRRADVVEMAF</sequence>
<dbReference type="EMBL" id="CP025958">
    <property type="protein sequence ID" value="AWM38700.1"/>
    <property type="molecule type" value="Genomic_DNA"/>
</dbReference>
<keyword evidence="2" id="KW-1185">Reference proteome</keyword>
<reference evidence="1 2" key="1">
    <citation type="submission" date="2018-01" db="EMBL/GenBank/DDBJ databases">
        <title>G. obscuriglobus.</title>
        <authorList>
            <person name="Franke J."/>
            <person name="Blomberg W."/>
            <person name="Selmecki A."/>
        </authorList>
    </citation>
    <scope>NUCLEOTIDE SEQUENCE [LARGE SCALE GENOMIC DNA]</scope>
    <source>
        <strain evidence="1 2">DSM 5831</strain>
    </source>
</reference>
<evidence type="ECO:0000313" key="2">
    <source>
        <dbReference type="Proteomes" id="UP000245802"/>
    </source>
</evidence>
<protein>
    <submittedName>
        <fullName evidence="1">Uncharacterized protein</fullName>
    </submittedName>
</protein>
<proteinExistence type="predicted"/>
<accession>A0A2Z3HBW5</accession>
<dbReference type="KEGG" id="gog:C1280_18035"/>
<organism evidence="1 2">
    <name type="scientific">Gemmata obscuriglobus</name>
    <dbReference type="NCBI Taxonomy" id="114"/>
    <lineage>
        <taxon>Bacteria</taxon>
        <taxon>Pseudomonadati</taxon>
        <taxon>Planctomycetota</taxon>
        <taxon>Planctomycetia</taxon>
        <taxon>Gemmatales</taxon>
        <taxon>Gemmataceae</taxon>
        <taxon>Gemmata</taxon>
    </lineage>
</organism>
<gene>
    <name evidence="1" type="ORF">C1280_18035</name>
</gene>
<evidence type="ECO:0000313" key="1">
    <source>
        <dbReference type="EMBL" id="AWM38700.1"/>
    </source>
</evidence>
<dbReference type="Proteomes" id="UP000245802">
    <property type="component" value="Chromosome"/>
</dbReference>